<evidence type="ECO:0000256" key="8">
    <source>
        <dbReference type="ARBA" id="ARBA00048679"/>
    </source>
</evidence>
<dbReference type="SUPFAM" id="SSF56112">
    <property type="entry name" value="Protein kinase-like (PK-like)"/>
    <property type="match status" value="1"/>
</dbReference>
<accession>A0AAD5VIX3</accession>
<gene>
    <name evidence="11" type="ORF">NP233_g12125</name>
</gene>
<comment type="catalytic activity">
    <reaction evidence="8">
        <text>L-seryl-[protein] + ATP = O-phospho-L-seryl-[protein] + ADP + H(+)</text>
        <dbReference type="Rhea" id="RHEA:17989"/>
        <dbReference type="Rhea" id="RHEA-COMP:9863"/>
        <dbReference type="Rhea" id="RHEA-COMP:11604"/>
        <dbReference type="ChEBI" id="CHEBI:15378"/>
        <dbReference type="ChEBI" id="CHEBI:29999"/>
        <dbReference type="ChEBI" id="CHEBI:30616"/>
        <dbReference type="ChEBI" id="CHEBI:83421"/>
        <dbReference type="ChEBI" id="CHEBI:456216"/>
        <dbReference type="EC" id="2.7.11.1"/>
    </reaction>
</comment>
<evidence type="ECO:0000256" key="1">
    <source>
        <dbReference type="ARBA" id="ARBA00012513"/>
    </source>
</evidence>
<evidence type="ECO:0000256" key="3">
    <source>
        <dbReference type="ARBA" id="ARBA00022679"/>
    </source>
</evidence>
<dbReference type="PANTHER" id="PTHR47634:SF9">
    <property type="entry name" value="PROTEIN KINASE DOMAIN-CONTAINING PROTEIN-RELATED"/>
    <property type="match status" value="1"/>
</dbReference>
<dbReference type="InterPro" id="IPR051334">
    <property type="entry name" value="SRPK"/>
</dbReference>
<dbReference type="PROSITE" id="PS50011">
    <property type="entry name" value="PROTEIN_KINASE_DOM"/>
    <property type="match status" value="1"/>
</dbReference>
<keyword evidence="6 9" id="KW-0067">ATP-binding</keyword>
<dbReference type="PANTHER" id="PTHR47634">
    <property type="entry name" value="PROTEIN KINASE DOMAIN-CONTAINING PROTEIN-RELATED"/>
    <property type="match status" value="1"/>
</dbReference>
<protein>
    <recommendedName>
        <fullName evidence="1">non-specific serine/threonine protein kinase</fullName>
        <ecNumber evidence="1">2.7.11.1</ecNumber>
    </recommendedName>
</protein>
<keyword evidence="12" id="KW-1185">Reference proteome</keyword>
<evidence type="ECO:0000313" key="12">
    <source>
        <dbReference type="Proteomes" id="UP001213000"/>
    </source>
</evidence>
<dbReference type="EC" id="2.7.11.1" evidence="1"/>
<keyword evidence="2" id="KW-0723">Serine/threonine-protein kinase</keyword>
<evidence type="ECO:0000256" key="2">
    <source>
        <dbReference type="ARBA" id="ARBA00022527"/>
    </source>
</evidence>
<evidence type="ECO:0000256" key="7">
    <source>
        <dbReference type="ARBA" id="ARBA00047899"/>
    </source>
</evidence>
<dbReference type="AlphaFoldDB" id="A0AAD5VIX3"/>
<dbReference type="Gene3D" id="1.10.510.10">
    <property type="entry name" value="Transferase(Phosphotransferase) domain 1"/>
    <property type="match status" value="1"/>
</dbReference>
<name>A0AAD5VIX3_9AGAR</name>
<dbReference type="Gene3D" id="3.30.200.20">
    <property type="entry name" value="Phosphorylase Kinase, domain 1"/>
    <property type="match status" value="1"/>
</dbReference>
<dbReference type="PROSITE" id="PS00107">
    <property type="entry name" value="PROTEIN_KINASE_ATP"/>
    <property type="match status" value="1"/>
</dbReference>
<feature type="domain" description="Protein kinase" evidence="10">
    <location>
        <begin position="53"/>
        <end position="407"/>
    </location>
</feature>
<dbReference type="InterPro" id="IPR017441">
    <property type="entry name" value="Protein_kinase_ATP_BS"/>
</dbReference>
<evidence type="ECO:0000256" key="6">
    <source>
        <dbReference type="ARBA" id="ARBA00022840"/>
    </source>
</evidence>
<comment type="caution">
    <text evidence="11">The sequence shown here is derived from an EMBL/GenBank/DDBJ whole genome shotgun (WGS) entry which is preliminary data.</text>
</comment>
<feature type="binding site" evidence="9">
    <location>
        <position position="82"/>
    </location>
    <ligand>
        <name>ATP</name>
        <dbReference type="ChEBI" id="CHEBI:30616"/>
    </ligand>
</feature>
<keyword evidence="4 9" id="KW-0547">Nucleotide-binding</keyword>
<reference evidence="11" key="1">
    <citation type="submission" date="2022-07" db="EMBL/GenBank/DDBJ databases">
        <title>Genome Sequence of Leucocoprinus birnbaumii.</title>
        <authorList>
            <person name="Buettner E."/>
        </authorList>
    </citation>
    <scope>NUCLEOTIDE SEQUENCE</scope>
    <source>
        <strain evidence="11">VT141</strain>
    </source>
</reference>
<keyword evidence="3" id="KW-0808">Transferase</keyword>
<dbReference type="GO" id="GO:0000245">
    <property type="term" value="P:spliceosomal complex assembly"/>
    <property type="evidence" value="ECO:0007669"/>
    <property type="project" value="TreeGrafter"/>
</dbReference>
<organism evidence="11 12">
    <name type="scientific">Leucocoprinus birnbaumii</name>
    <dbReference type="NCBI Taxonomy" id="56174"/>
    <lineage>
        <taxon>Eukaryota</taxon>
        <taxon>Fungi</taxon>
        <taxon>Dikarya</taxon>
        <taxon>Basidiomycota</taxon>
        <taxon>Agaricomycotina</taxon>
        <taxon>Agaricomycetes</taxon>
        <taxon>Agaricomycetidae</taxon>
        <taxon>Agaricales</taxon>
        <taxon>Agaricineae</taxon>
        <taxon>Agaricaceae</taxon>
        <taxon>Leucocoprinus</taxon>
    </lineage>
</organism>
<dbReference type="InterPro" id="IPR000719">
    <property type="entry name" value="Prot_kinase_dom"/>
</dbReference>
<evidence type="ECO:0000313" key="11">
    <source>
        <dbReference type="EMBL" id="KAJ3555795.1"/>
    </source>
</evidence>
<dbReference type="EMBL" id="JANIEX010001644">
    <property type="protein sequence ID" value="KAJ3555795.1"/>
    <property type="molecule type" value="Genomic_DNA"/>
</dbReference>
<dbReference type="GO" id="GO:0005524">
    <property type="term" value="F:ATP binding"/>
    <property type="evidence" value="ECO:0007669"/>
    <property type="project" value="UniProtKB-UniRule"/>
</dbReference>
<dbReference type="InterPro" id="IPR011009">
    <property type="entry name" value="Kinase-like_dom_sf"/>
</dbReference>
<dbReference type="GO" id="GO:0050684">
    <property type="term" value="P:regulation of mRNA processing"/>
    <property type="evidence" value="ECO:0007669"/>
    <property type="project" value="TreeGrafter"/>
</dbReference>
<dbReference type="SMART" id="SM00220">
    <property type="entry name" value="S_TKc"/>
    <property type="match status" value="1"/>
</dbReference>
<sequence>MLSSVARRLITRAKSSARLPTPSRAFSEESLARYCQGGYHPVRIGDVFANGRYEVLRKLGYGLYSTVWLAFDSEIRRHVALKLLTADCYGHEKDTFELDILRDIRSKAAAAPESQHILSLLDTFEHVGPNGKHVCLVFKAMGPDMSRFRREFPSYRIPIPLLKSISRQLLLALAFLHDTCQVIHSDIKPEIILIETTKINVLFEMASLKTLLSRLPSFDPPNDFYIQSSQISSAKEDLSCATEVSIRLADFGTGGKPKLSMAFSLINPEMLRTPEVILGAKWDRKIDIWNLGLIIWELAQGALIFDGRWSASAPYTSEAHLAQMEAVLGKVPQSLLSRSRHRDRFFDGEDQLLVPQTFPNMPLETIFTNPGMSESDKVLFLDMIKSMIQLEPRKRPDARSLLESAWLN</sequence>
<dbReference type="Proteomes" id="UP001213000">
    <property type="component" value="Unassembled WGS sequence"/>
</dbReference>
<evidence type="ECO:0000256" key="4">
    <source>
        <dbReference type="ARBA" id="ARBA00022741"/>
    </source>
</evidence>
<dbReference type="Pfam" id="PF00069">
    <property type="entry name" value="Pkinase"/>
    <property type="match status" value="2"/>
</dbReference>
<evidence type="ECO:0000256" key="9">
    <source>
        <dbReference type="PROSITE-ProRule" id="PRU10141"/>
    </source>
</evidence>
<evidence type="ECO:0000259" key="10">
    <source>
        <dbReference type="PROSITE" id="PS50011"/>
    </source>
</evidence>
<comment type="catalytic activity">
    <reaction evidence="7">
        <text>L-threonyl-[protein] + ATP = O-phospho-L-threonyl-[protein] + ADP + H(+)</text>
        <dbReference type="Rhea" id="RHEA:46608"/>
        <dbReference type="Rhea" id="RHEA-COMP:11060"/>
        <dbReference type="Rhea" id="RHEA-COMP:11605"/>
        <dbReference type="ChEBI" id="CHEBI:15378"/>
        <dbReference type="ChEBI" id="CHEBI:30013"/>
        <dbReference type="ChEBI" id="CHEBI:30616"/>
        <dbReference type="ChEBI" id="CHEBI:61977"/>
        <dbReference type="ChEBI" id="CHEBI:456216"/>
        <dbReference type="EC" id="2.7.11.1"/>
    </reaction>
</comment>
<proteinExistence type="predicted"/>
<evidence type="ECO:0000256" key="5">
    <source>
        <dbReference type="ARBA" id="ARBA00022777"/>
    </source>
</evidence>
<dbReference type="GO" id="GO:0004674">
    <property type="term" value="F:protein serine/threonine kinase activity"/>
    <property type="evidence" value="ECO:0007669"/>
    <property type="project" value="UniProtKB-KW"/>
</dbReference>
<keyword evidence="5" id="KW-0418">Kinase</keyword>